<comment type="caution">
    <text evidence="1">The sequence shown here is derived from an EMBL/GenBank/DDBJ whole genome shotgun (WGS) entry which is preliminary data.</text>
</comment>
<evidence type="ECO:0000313" key="2">
    <source>
        <dbReference type="Proteomes" id="UP000238479"/>
    </source>
</evidence>
<sequence length="50" mass="5826">MSSTYSIRKMKLFPTVFKYTHSSTMFSVKPKDEITESNFLYHCLEACLSP</sequence>
<evidence type="ECO:0000313" key="1">
    <source>
        <dbReference type="EMBL" id="PRQ59931.1"/>
    </source>
</evidence>
<gene>
    <name evidence="1" type="ORF">RchiOBHm_Chr1g0375611</name>
</gene>
<proteinExistence type="predicted"/>
<reference evidence="1 2" key="1">
    <citation type="journal article" date="2018" name="Nat. Genet.">
        <title>The Rosa genome provides new insights in the design of modern roses.</title>
        <authorList>
            <person name="Bendahmane M."/>
        </authorList>
    </citation>
    <scope>NUCLEOTIDE SEQUENCE [LARGE SCALE GENOMIC DNA]</scope>
    <source>
        <strain evidence="2">cv. Old Blush</strain>
    </source>
</reference>
<dbReference type="EMBL" id="PDCK01000039">
    <property type="protein sequence ID" value="PRQ59931.1"/>
    <property type="molecule type" value="Genomic_DNA"/>
</dbReference>
<protein>
    <submittedName>
        <fullName evidence="1">Uncharacterized protein</fullName>
    </submittedName>
</protein>
<organism evidence="1 2">
    <name type="scientific">Rosa chinensis</name>
    <name type="common">China rose</name>
    <dbReference type="NCBI Taxonomy" id="74649"/>
    <lineage>
        <taxon>Eukaryota</taxon>
        <taxon>Viridiplantae</taxon>
        <taxon>Streptophyta</taxon>
        <taxon>Embryophyta</taxon>
        <taxon>Tracheophyta</taxon>
        <taxon>Spermatophyta</taxon>
        <taxon>Magnoliopsida</taxon>
        <taxon>eudicotyledons</taxon>
        <taxon>Gunneridae</taxon>
        <taxon>Pentapetalae</taxon>
        <taxon>rosids</taxon>
        <taxon>fabids</taxon>
        <taxon>Rosales</taxon>
        <taxon>Rosaceae</taxon>
        <taxon>Rosoideae</taxon>
        <taxon>Rosoideae incertae sedis</taxon>
        <taxon>Rosa</taxon>
    </lineage>
</organism>
<dbReference type="Gramene" id="PRQ59931">
    <property type="protein sequence ID" value="PRQ59931"/>
    <property type="gene ID" value="RchiOBHm_Chr1g0375611"/>
</dbReference>
<name>A0A2P6SMP3_ROSCH</name>
<accession>A0A2P6SMP3</accession>
<dbReference type="Proteomes" id="UP000238479">
    <property type="component" value="Chromosome 1"/>
</dbReference>
<dbReference type="AlphaFoldDB" id="A0A2P6SMP3"/>
<keyword evidence="2" id="KW-1185">Reference proteome</keyword>